<feature type="region of interest" description="Disordered" evidence="2">
    <location>
        <begin position="305"/>
        <end position="355"/>
    </location>
</feature>
<feature type="region of interest" description="Disordered" evidence="2">
    <location>
        <begin position="379"/>
        <end position="433"/>
    </location>
</feature>
<dbReference type="Pfam" id="PF00172">
    <property type="entry name" value="Zn_clus"/>
    <property type="match status" value="1"/>
</dbReference>
<name>A0A9P8WH08_9HYPO</name>
<evidence type="ECO:0000313" key="4">
    <source>
        <dbReference type="EMBL" id="KAH6897326.1"/>
    </source>
</evidence>
<evidence type="ECO:0000259" key="3">
    <source>
        <dbReference type="PROSITE" id="PS50048"/>
    </source>
</evidence>
<sequence length="519" mass="55523">MVTPNNYPPLEGRRYGGRAGAYPPSYPERRQVAYPIYPEIRNSVITEDDTSSQRKRIAVACGRCRKRKIRCSGDSGNGSPCTNCKNAGHEPCQYLRVASQETQMKQDSFTYSLEASRQYHARGSTLVPPLPVQQVQSVSQYPEEMPALHGNEIAYRHNSASFTYNARPFDPVTPWPHGLPVEQSVSYNVYSPASAGTHFYDQEIGLPYRPGGHSSAVSSSSRDAASVCVDQEPAYTTTLVHRAAPGSSGDSTGMTFQSMQNGHADASTADATAVVASERILPTPVGHRGSVLAASASCTSGLSSYRNDSSSPVYGSGKQPASSQSPQTSTSSTAPVTPSSEASGYTSYEPSSSMPPVVPSYAPMALASQLTRSNDLYGPSSAGSAMYSPSSHASTGGDSFRGSGSGPDMTYRYTDTTTATTENGTPTVGSIIPKLERHSSPSTEAAIALTHPPHQHQHQHHHAQHHAQHQQHMRHHHRQTFVAQNHGRHALCTMPSEQEASGSEAASADGERKPAVLHT</sequence>
<keyword evidence="5" id="KW-1185">Reference proteome</keyword>
<dbReference type="Proteomes" id="UP000777438">
    <property type="component" value="Unassembled WGS sequence"/>
</dbReference>
<feature type="compositionally biased region" description="Low complexity" evidence="2">
    <location>
        <begin position="496"/>
        <end position="508"/>
    </location>
</feature>
<dbReference type="Gene3D" id="4.10.240.10">
    <property type="entry name" value="Zn(2)-C6 fungal-type DNA-binding domain"/>
    <property type="match status" value="1"/>
</dbReference>
<feature type="domain" description="Zn(2)-C6 fungal-type" evidence="3">
    <location>
        <begin position="60"/>
        <end position="94"/>
    </location>
</feature>
<comment type="caution">
    <text evidence="4">The sequence shown here is derived from an EMBL/GenBank/DDBJ whole genome shotgun (WGS) entry which is preliminary data.</text>
</comment>
<proteinExistence type="predicted"/>
<gene>
    <name evidence="4" type="ORF">B0T10DRAFT_182506</name>
</gene>
<feature type="compositionally biased region" description="Basic and acidic residues" evidence="2">
    <location>
        <begin position="509"/>
        <end position="519"/>
    </location>
</feature>
<feature type="compositionally biased region" description="Low complexity" evidence="2">
    <location>
        <begin position="319"/>
        <end position="355"/>
    </location>
</feature>
<dbReference type="PROSITE" id="PS50048">
    <property type="entry name" value="ZN2_CY6_FUNGAL_2"/>
    <property type="match status" value="1"/>
</dbReference>
<dbReference type="SMART" id="SM00066">
    <property type="entry name" value="GAL4"/>
    <property type="match status" value="1"/>
</dbReference>
<reference evidence="4 5" key="1">
    <citation type="journal article" date="2021" name="Nat. Commun.">
        <title>Genetic determinants of endophytism in the Arabidopsis root mycobiome.</title>
        <authorList>
            <person name="Mesny F."/>
            <person name="Miyauchi S."/>
            <person name="Thiergart T."/>
            <person name="Pickel B."/>
            <person name="Atanasova L."/>
            <person name="Karlsson M."/>
            <person name="Huettel B."/>
            <person name="Barry K.W."/>
            <person name="Haridas S."/>
            <person name="Chen C."/>
            <person name="Bauer D."/>
            <person name="Andreopoulos W."/>
            <person name="Pangilinan J."/>
            <person name="LaButti K."/>
            <person name="Riley R."/>
            <person name="Lipzen A."/>
            <person name="Clum A."/>
            <person name="Drula E."/>
            <person name="Henrissat B."/>
            <person name="Kohler A."/>
            <person name="Grigoriev I.V."/>
            <person name="Martin F.M."/>
            <person name="Hacquard S."/>
        </authorList>
    </citation>
    <scope>NUCLEOTIDE SEQUENCE [LARGE SCALE GENOMIC DNA]</scope>
    <source>
        <strain evidence="4 5">MPI-CAGE-CH-0241</strain>
    </source>
</reference>
<feature type="compositionally biased region" description="Polar residues" evidence="2">
    <location>
        <begin position="248"/>
        <end position="261"/>
    </location>
</feature>
<dbReference type="EMBL" id="JAGPYM010000003">
    <property type="protein sequence ID" value="KAH6897326.1"/>
    <property type="molecule type" value="Genomic_DNA"/>
</dbReference>
<dbReference type="GO" id="GO:0000981">
    <property type="term" value="F:DNA-binding transcription factor activity, RNA polymerase II-specific"/>
    <property type="evidence" value="ECO:0007669"/>
    <property type="project" value="InterPro"/>
</dbReference>
<feature type="region of interest" description="Disordered" evidence="2">
    <location>
        <begin position="452"/>
        <end position="479"/>
    </location>
</feature>
<feature type="region of interest" description="Disordered" evidence="2">
    <location>
        <begin position="242"/>
        <end position="264"/>
    </location>
</feature>
<dbReference type="PROSITE" id="PS00463">
    <property type="entry name" value="ZN2_CY6_FUNGAL_1"/>
    <property type="match status" value="1"/>
</dbReference>
<evidence type="ECO:0000256" key="2">
    <source>
        <dbReference type="SAM" id="MobiDB-lite"/>
    </source>
</evidence>
<dbReference type="CDD" id="cd00067">
    <property type="entry name" value="GAL4"/>
    <property type="match status" value="1"/>
</dbReference>
<feature type="region of interest" description="Disordered" evidence="2">
    <location>
        <begin position="1"/>
        <end position="26"/>
    </location>
</feature>
<evidence type="ECO:0000313" key="5">
    <source>
        <dbReference type="Proteomes" id="UP000777438"/>
    </source>
</evidence>
<feature type="region of interest" description="Disordered" evidence="2">
    <location>
        <begin position="495"/>
        <end position="519"/>
    </location>
</feature>
<organism evidence="4 5">
    <name type="scientific">Thelonectria olida</name>
    <dbReference type="NCBI Taxonomy" id="1576542"/>
    <lineage>
        <taxon>Eukaryota</taxon>
        <taxon>Fungi</taxon>
        <taxon>Dikarya</taxon>
        <taxon>Ascomycota</taxon>
        <taxon>Pezizomycotina</taxon>
        <taxon>Sordariomycetes</taxon>
        <taxon>Hypocreomycetidae</taxon>
        <taxon>Hypocreales</taxon>
        <taxon>Nectriaceae</taxon>
        <taxon>Thelonectria</taxon>
    </lineage>
</organism>
<keyword evidence="1" id="KW-0539">Nucleus</keyword>
<feature type="compositionally biased region" description="Low complexity" evidence="2">
    <location>
        <begin position="379"/>
        <end position="391"/>
    </location>
</feature>
<protein>
    <recommendedName>
        <fullName evidence="3">Zn(2)-C6 fungal-type domain-containing protein</fullName>
    </recommendedName>
</protein>
<dbReference type="SUPFAM" id="SSF57701">
    <property type="entry name" value="Zn2/Cys6 DNA-binding domain"/>
    <property type="match status" value="1"/>
</dbReference>
<feature type="compositionally biased region" description="Low complexity" evidence="2">
    <location>
        <begin position="410"/>
        <end position="427"/>
    </location>
</feature>
<dbReference type="GO" id="GO:0008270">
    <property type="term" value="F:zinc ion binding"/>
    <property type="evidence" value="ECO:0007669"/>
    <property type="project" value="InterPro"/>
</dbReference>
<accession>A0A9P8WH08</accession>
<dbReference type="AlphaFoldDB" id="A0A9P8WH08"/>
<evidence type="ECO:0000256" key="1">
    <source>
        <dbReference type="ARBA" id="ARBA00023242"/>
    </source>
</evidence>
<dbReference type="OrthoDB" id="5394557at2759"/>
<dbReference type="InterPro" id="IPR036864">
    <property type="entry name" value="Zn2-C6_fun-type_DNA-bd_sf"/>
</dbReference>
<dbReference type="InterPro" id="IPR001138">
    <property type="entry name" value="Zn2Cys6_DnaBD"/>
</dbReference>
<feature type="compositionally biased region" description="Basic residues" evidence="2">
    <location>
        <begin position="453"/>
        <end position="479"/>
    </location>
</feature>